<evidence type="ECO:0000256" key="4">
    <source>
        <dbReference type="SAM" id="MobiDB-lite"/>
    </source>
</evidence>
<evidence type="ECO:0000259" key="6">
    <source>
        <dbReference type="PROSITE" id="PS50003"/>
    </source>
</evidence>
<feature type="domain" description="SH2" evidence="5">
    <location>
        <begin position="193"/>
        <end position="302"/>
    </location>
</feature>
<name>A0A6J3CXR7_AYTFU</name>
<dbReference type="InterPro" id="IPR039111">
    <property type="entry name" value="STAP1/STAP2"/>
</dbReference>
<dbReference type="Pfam" id="PF00017">
    <property type="entry name" value="SH2"/>
    <property type="match status" value="1"/>
</dbReference>
<dbReference type="GO" id="GO:0035591">
    <property type="term" value="F:signaling adaptor activity"/>
    <property type="evidence" value="ECO:0007669"/>
    <property type="project" value="InterPro"/>
</dbReference>
<dbReference type="CTD" id="26228"/>
<dbReference type="PANTHER" id="PTHR16186:SF10">
    <property type="entry name" value="SIGNAL-TRANSDUCING ADAPTOR PROTEIN 1"/>
    <property type="match status" value="1"/>
</dbReference>
<dbReference type="InParanoid" id="A0A6J3CXR7"/>
<dbReference type="RefSeq" id="XP_032042108.1">
    <property type="nucleotide sequence ID" value="XM_032186217.1"/>
</dbReference>
<dbReference type="PANTHER" id="PTHR16186">
    <property type="entry name" value="SIGNAL-TRANSDUCING ADAPTOR PROTEIN-RELATED"/>
    <property type="match status" value="1"/>
</dbReference>
<dbReference type="Gene3D" id="2.30.29.30">
    <property type="entry name" value="Pleckstrin-homology domain (PH domain)/Phosphotyrosine-binding domain (PTB)"/>
    <property type="match status" value="1"/>
</dbReference>
<feature type="region of interest" description="Disordered" evidence="4">
    <location>
        <begin position="162"/>
        <end position="182"/>
    </location>
</feature>
<dbReference type="CDD" id="cd10403">
    <property type="entry name" value="SH2_STAP1"/>
    <property type="match status" value="1"/>
</dbReference>
<sequence length="320" mass="36349">MEQPVQTPQPAPRRISQERQRITGLPLYFQGYLSVRQVKSQEFKAYWTELRGTVLFFYDDKKAPTYSQKLDISALTSATNIYPNENDSSQFILTLSNEELEVKADNCEYGKEWKGFILTVAKLSVPPDELLLPEQLMRMHEVLEKEKKRRITLDDHSNASLNKKSLHESLPESLPSKDNSSTATAMPACFYAVSRKEAIEMLEKNPSCGNLILRPGSDNKNYAITVRHGPNVPCIKHYRVMSKETSYIIELERKVSLASLQDVINYFVTQTQGNLKPFVMGACHNALRTAHSSESKTQRSPVEGQRHKEELTGTPLLQLS</sequence>
<dbReference type="InterPro" id="IPR035877">
    <property type="entry name" value="STAP1_SH2"/>
</dbReference>
<dbReference type="InterPro" id="IPR001849">
    <property type="entry name" value="PH_domain"/>
</dbReference>
<dbReference type="SMART" id="SM00233">
    <property type="entry name" value="PH"/>
    <property type="match status" value="1"/>
</dbReference>
<keyword evidence="1" id="KW-0597">Phosphoprotein</keyword>
<dbReference type="SUPFAM" id="SSF55550">
    <property type="entry name" value="SH2 domain"/>
    <property type="match status" value="1"/>
</dbReference>
<keyword evidence="7" id="KW-1185">Reference proteome</keyword>
<gene>
    <name evidence="8" type="primary">STAP1</name>
</gene>
<proteinExistence type="predicted"/>
<dbReference type="PROSITE" id="PS50003">
    <property type="entry name" value="PH_DOMAIN"/>
    <property type="match status" value="1"/>
</dbReference>
<reference evidence="8" key="1">
    <citation type="submission" date="2025-08" db="UniProtKB">
        <authorList>
            <consortium name="RefSeq"/>
        </authorList>
    </citation>
    <scope>IDENTIFICATION</scope>
    <source>
        <tissue evidence="8">Lung</tissue>
    </source>
</reference>
<organism evidence="7 8">
    <name type="scientific">Aythya fuligula</name>
    <name type="common">Tufted duck</name>
    <name type="synonym">Anas fuligula</name>
    <dbReference type="NCBI Taxonomy" id="219594"/>
    <lineage>
        <taxon>Eukaryota</taxon>
        <taxon>Metazoa</taxon>
        <taxon>Chordata</taxon>
        <taxon>Craniata</taxon>
        <taxon>Vertebrata</taxon>
        <taxon>Euteleostomi</taxon>
        <taxon>Archelosauria</taxon>
        <taxon>Archosauria</taxon>
        <taxon>Dinosauria</taxon>
        <taxon>Saurischia</taxon>
        <taxon>Theropoda</taxon>
        <taxon>Coelurosauria</taxon>
        <taxon>Aves</taxon>
        <taxon>Neognathae</taxon>
        <taxon>Galloanserae</taxon>
        <taxon>Anseriformes</taxon>
        <taxon>Anatidae</taxon>
        <taxon>Aythyinae</taxon>
        <taxon>Aythya</taxon>
    </lineage>
</organism>
<dbReference type="InterPro" id="IPR036860">
    <property type="entry name" value="SH2_dom_sf"/>
</dbReference>
<dbReference type="SMART" id="SM00252">
    <property type="entry name" value="SH2"/>
    <property type="match status" value="1"/>
</dbReference>
<dbReference type="KEGG" id="aful:116488561"/>
<dbReference type="GO" id="GO:0050861">
    <property type="term" value="P:positive regulation of B cell receptor signaling pathway"/>
    <property type="evidence" value="ECO:0007669"/>
    <property type="project" value="TreeGrafter"/>
</dbReference>
<dbReference type="Gene3D" id="3.30.505.10">
    <property type="entry name" value="SH2 domain"/>
    <property type="match status" value="1"/>
</dbReference>
<dbReference type="GeneID" id="116488561"/>
<dbReference type="AlphaFoldDB" id="A0A6J3CXR7"/>
<dbReference type="Proteomes" id="UP000504639">
    <property type="component" value="Chromosome 4"/>
</dbReference>
<feature type="domain" description="PH" evidence="6">
    <location>
        <begin position="26"/>
        <end position="122"/>
    </location>
</feature>
<evidence type="ECO:0000256" key="3">
    <source>
        <dbReference type="PROSITE-ProRule" id="PRU00191"/>
    </source>
</evidence>
<evidence type="ECO:0000256" key="1">
    <source>
        <dbReference type="ARBA" id="ARBA00022553"/>
    </source>
</evidence>
<accession>A0A6J3CXR7</accession>
<protein>
    <submittedName>
        <fullName evidence="8">Signal-transducing adaptor protein 1</fullName>
    </submittedName>
</protein>
<dbReference type="InterPro" id="IPR011993">
    <property type="entry name" value="PH-like_dom_sf"/>
</dbReference>
<dbReference type="GO" id="GO:0007169">
    <property type="term" value="P:cell surface receptor protein tyrosine kinase signaling pathway"/>
    <property type="evidence" value="ECO:0007669"/>
    <property type="project" value="TreeGrafter"/>
</dbReference>
<dbReference type="SUPFAM" id="SSF50729">
    <property type="entry name" value="PH domain-like"/>
    <property type="match status" value="1"/>
</dbReference>
<keyword evidence="2 3" id="KW-0727">SH2 domain</keyword>
<evidence type="ECO:0000259" key="5">
    <source>
        <dbReference type="PROSITE" id="PS50001"/>
    </source>
</evidence>
<dbReference type="PROSITE" id="PS50001">
    <property type="entry name" value="SH2"/>
    <property type="match status" value="1"/>
</dbReference>
<dbReference type="GO" id="GO:0019901">
    <property type="term" value="F:protein kinase binding"/>
    <property type="evidence" value="ECO:0007669"/>
    <property type="project" value="TreeGrafter"/>
</dbReference>
<evidence type="ECO:0000313" key="7">
    <source>
        <dbReference type="Proteomes" id="UP000504639"/>
    </source>
</evidence>
<evidence type="ECO:0000313" key="8">
    <source>
        <dbReference type="RefSeq" id="XP_032042108.1"/>
    </source>
</evidence>
<feature type="region of interest" description="Disordered" evidence="4">
    <location>
        <begin position="289"/>
        <end position="320"/>
    </location>
</feature>
<evidence type="ECO:0000256" key="2">
    <source>
        <dbReference type="ARBA" id="ARBA00022999"/>
    </source>
</evidence>
<dbReference type="InterPro" id="IPR000980">
    <property type="entry name" value="SH2"/>
</dbReference>